<sequence length="70" mass="7543">MLAQGPLLSSITVIVAGLHICSVEAGHHYCRRCTNHLGSLESNCAVFKLPTPERTLVLLVYETVSSNSCT</sequence>
<protein>
    <recommendedName>
        <fullName evidence="4">Secreted protein</fullName>
    </recommendedName>
</protein>
<accession>A0A9P6C9N5</accession>
<evidence type="ECO:0000256" key="1">
    <source>
        <dbReference type="SAM" id="SignalP"/>
    </source>
</evidence>
<proteinExistence type="predicted"/>
<keyword evidence="1" id="KW-0732">Signal</keyword>
<feature type="signal peptide" evidence="1">
    <location>
        <begin position="1"/>
        <end position="25"/>
    </location>
</feature>
<evidence type="ECO:0000313" key="3">
    <source>
        <dbReference type="Proteomes" id="UP000807353"/>
    </source>
</evidence>
<evidence type="ECO:0000313" key="2">
    <source>
        <dbReference type="EMBL" id="KAF9457506.1"/>
    </source>
</evidence>
<dbReference type="EMBL" id="MU150369">
    <property type="protein sequence ID" value="KAF9457506.1"/>
    <property type="molecule type" value="Genomic_DNA"/>
</dbReference>
<dbReference type="Proteomes" id="UP000807353">
    <property type="component" value="Unassembled WGS sequence"/>
</dbReference>
<name>A0A9P6C9N5_9AGAR</name>
<feature type="chain" id="PRO_5040306095" description="Secreted protein" evidence="1">
    <location>
        <begin position="26"/>
        <end position="70"/>
    </location>
</feature>
<dbReference type="AlphaFoldDB" id="A0A9P6C9N5"/>
<keyword evidence="3" id="KW-1185">Reference proteome</keyword>
<evidence type="ECO:0008006" key="4">
    <source>
        <dbReference type="Google" id="ProtNLM"/>
    </source>
</evidence>
<organism evidence="2 3">
    <name type="scientific">Collybia nuda</name>
    <dbReference type="NCBI Taxonomy" id="64659"/>
    <lineage>
        <taxon>Eukaryota</taxon>
        <taxon>Fungi</taxon>
        <taxon>Dikarya</taxon>
        <taxon>Basidiomycota</taxon>
        <taxon>Agaricomycotina</taxon>
        <taxon>Agaricomycetes</taxon>
        <taxon>Agaricomycetidae</taxon>
        <taxon>Agaricales</taxon>
        <taxon>Tricholomatineae</taxon>
        <taxon>Clitocybaceae</taxon>
        <taxon>Collybia</taxon>
    </lineage>
</organism>
<comment type="caution">
    <text evidence="2">The sequence shown here is derived from an EMBL/GenBank/DDBJ whole genome shotgun (WGS) entry which is preliminary data.</text>
</comment>
<gene>
    <name evidence="2" type="ORF">BDZ94DRAFT_1273036</name>
</gene>
<reference evidence="2" key="1">
    <citation type="submission" date="2020-11" db="EMBL/GenBank/DDBJ databases">
        <authorList>
            <consortium name="DOE Joint Genome Institute"/>
            <person name="Ahrendt S."/>
            <person name="Riley R."/>
            <person name="Andreopoulos W."/>
            <person name="Labutti K."/>
            <person name="Pangilinan J."/>
            <person name="Ruiz-Duenas F.J."/>
            <person name="Barrasa J.M."/>
            <person name="Sanchez-Garcia M."/>
            <person name="Camarero S."/>
            <person name="Miyauchi S."/>
            <person name="Serrano A."/>
            <person name="Linde D."/>
            <person name="Babiker R."/>
            <person name="Drula E."/>
            <person name="Ayuso-Fernandez I."/>
            <person name="Pacheco R."/>
            <person name="Padilla G."/>
            <person name="Ferreira P."/>
            <person name="Barriuso J."/>
            <person name="Kellner H."/>
            <person name="Castanera R."/>
            <person name="Alfaro M."/>
            <person name="Ramirez L."/>
            <person name="Pisabarro A.G."/>
            <person name="Kuo A."/>
            <person name="Tritt A."/>
            <person name="Lipzen A."/>
            <person name="He G."/>
            <person name="Yan M."/>
            <person name="Ng V."/>
            <person name="Cullen D."/>
            <person name="Martin F."/>
            <person name="Rosso M.-N."/>
            <person name="Henrissat B."/>
            <person name="Hibbett D."/>
            <person name="Martinez A.T."/>
            <person name="Grigoriev I.V."/>
        </authorList>
    </citation>
    <scope>NUCLEOTIDE SEQUENCE</scope>
    <source>
        <strain evidence="2">CBS 247.69</strain>
    </source>
</reference>